<comment type="caution">
    <text evidence="2">The sequence shown here is derived from an EMBL/GenBank/DDBJ whole genome shotgun (WGS) entry which is preliminary data.</text>
</comment>
<dbReference type="STRING" id="46914.JP75_16525"/>
<dbReference type="InterPro" id="IPR036165">
    <property type="entry name" value="YefM-like_sf"/>
</dbReference>
<gene>
    <name evidence="2" type="ORF">JP75_16525</name>
</gene>
<evidence type="ECO:0000313" key="2">
    <source>
        <dbReference type="EMBL" id="KFL30193.1"/>
    </source>
</evidence>
<protein>
    <recommendedName>
        <fullName evidence="4">Prevent-host-death protein</fullName>
    </recommendedName>
</protein>
<dbReference type="SUPFAM" id="SSF143120">
    <property type="entry name" value="YefM-like"/>
    <property type="match status" value="1"/>
</dbReference>
<proteinExistence type="inferred from homology"/>
<evidence type="ECO:0008006" key="4">
    <source>
        <dbReference type="Google" id="ProtNLM"/>
    </source>
</evidence>
<dbReference type="Proteomes" id="UP000028981">
    <property type="component" value="Unassembled WGS sequence"/>
</dbReference>
<comment type="similarity">
    <text evidence="1">Belongs to the phD/YefM antitoxin family.</text>
</comment>
<dbReference type="AlphaFoldDB" id="A0A087LZZ0"/>
<evidence type="ECO:0000313" key="3">
    <source>
        <dbReference type="Proteomes" id="UP000028981"/>
    </source>
</evidence>
<evidence type="ECO:0000256" key="1">
    <source>
        <dbReference type="ARBA" id="ARBA00009981"/>
    </source>
</evidence>
<dbReference type="OrthoDB" id="9800503at2"/>
<reference evidence="2 3" key="1">
    <citation type="submission" date="2014-08" db="EMBL/GenBank/DDBJ databases">
        <authorList>
            <person name="Hassan Y.I."/>
            <person name="Lepp D."/>
            <person name="Zhou T."/>
        </authorList>
    </citation>
    <scope>NUCLEOTIDE SEQUENCE [LARGE SCALE GENOMIC DNA]</scope>
    <source>
        <strain evidence="2 3">IFO13584</strain>
    </source>
</reference>
<accession>A0A087LZZ0</accession>
<name>A0A087LZZ0_9HYPH</name>
<keyword evidence="3" id="KW-1185">Reference proteome</keyword>
<dbReference type="EMBL" id="JQGC01000015">
    <property type="protein sequence ID" value="KFL30193.1"/>
    <property type="molecule type" value="Genomic_DNA"/>
</dbReference>
<sequence length="77" mass="8318">MKVSVKVAETKLSELIDAAISGEDVVIDKDDLTSVKIVPVQKLKPFTFGLLKGKVDTVPDFLEPMSEEDLAAWEGAA</sequence>
<organism evidence="2 3">
    <name type="scientific">Devosia riboflavina</name>
    <dbReference type="NCBI Taxonomy" id="46914"/>
    <lineage>
        <taxon>Bacteria</taxon>
        <taxon>Pseudomonadati</taxon>
        <taxon>Pseudomonadota</taxon>
        <taxon>Alphaproteobacteria</taxon>
        <taxon>Hyphomicrobiales</taxon>
        <taxon>Devosiaceae</taxon>
        <taxon>Devosia</taxon>
    </lineage>
</organism>